<name>A0A9N7VKC9_PLEPL</name>
<protein>
    <submittedName>
        <fullName evidence="2">Uncharacterized protein</fullName>
    </submittedName>
</protein>
<evidence type="ECO:0000313" key="3">
    <source>
        <dbReference type="Proteomes" id="UP001153269"/>
    </source>
</evidence>
<keyword evidence="3" id="KW-1185">Reference proteome</keyword>
<feature type="compositionally biased region" description="Basic and acidic residues" evidence="1">
    <location>
        <begin position="80"/>
        <end position="107"/>
    </location>
</feature>
<evidence type="ECO:0000256" key="1">
    <source>
        <dbReference type="SAM" id="MobiDB-lite"/>
    </source>
</evidence>
<evidence type="ECO:0000313" key="2">
    <source>
        <dbReference type="EMBL" id="CAB1452568.1"/>
    </source>
</evidence>
<dbReference type="EMBL" id="CADEAL010004135">
    <property type="protein sequence ID" value="CAB1452568.1"/>
    <property type="molecule type" value="Genomic_DNA"/>
</dbReference>
<feature type="compositionally biased region" description="Basic and acidic residues" evidence="1">
    <location>
        <begin position="22"/>
        <end position="73"/>
    </location>
</feature>
<gene>
    <name evidence="2" type="ORF">PLEPLA_LOCUS40318</name>
</gene>
<accession>A0A9N7VKC9</accession>
<feature type="region of interest" description="Disordered" evidence="1">
    <location>
        <begin position="1"/>
        <end position="115"/>
    </location>
</feature>
<sequence length="115" mass="13552">MRIPALRTREVDPKRMQGTGETGREIEEETVKDRGFTEDPRGDDQRRVPRRETERRTKETERESRRERRDLTRDTTSIEWQRKARTDVATPGHKESSTGTPREHFHSDFGTTENG</sequence>
<dbReference type="AlphaFoldDB" id="A0A9N7VKC9"/>
<comment type="caution">
    <text evidence="2">The sequence shown here is derived from an EMBL/GenBank/DDBJ whole genome shotgun (WGS) entry which is preliminary data.</text>
</comment>
<reference evidence="2" key="1">
    <citation type="submission" date="2020-03" db="EMBL/GenBank/DDBJ databases">
        <authorList>
            <person name="Weist P."/>
        </authorList>
    </citation>
    <scope>NUCLEOTIDE SEQUENCE</scope>
</reference>
<organism evidence="2 3">
    <name type="scientific">Pleuronectes platessa</name>
    <name type="common">European plaice</name>
    <dbReference type="NCBI Taxonomy" id="8262"/>
    <lineage>
        <taxon>Eukaryota</taxon>
        <taxon>Metazoa</taxon>
        <taxon>Chordata</taxon>
        <taxon>Craniata</taxon>
        <taxon>Vertebrata</taxon>
        <taxon>Euteleostomi</taxon>
        <taxon>Actinopterygii</taxon>
        <taxon>Neopterygii</taxon>
        <taxon>Teleostei</taxon>
        <taxon>Neoteleostei</taxon>
        <taxon>Acanthomorphata</taxon>
        <taxon>Carangaria</taxon>
        <taxon>Pleuronectiformes</taxon>
        <taxon>Pleuronectoidei</taxon>
        <taxon>Pleuronectidae</taxon>
        <taxon>Pleuronectes</taxon>
    </lineage>
</organism>
<proteinExistence type="predicted"/>
<dbReference type="Proteomes" id="UP001153269">
    <property type="component" value="Unassembled WGS sequence"/>
</dbReference>